<reference evidence="2 3" key="1">
    <citation type="submission" date="2013-11" db="EMBL/GenBank/DDBJ databases">
        <title>The Genome Sequence of Phytophthora parasitica CJ01A1.</title>
        <authorList>
            <consortium name="The Broad Institute Genomics Platform"/>
            <person name="Russ C."/>
            <person name="Tyler B."/>
            <person name="Panabieres F."/>
            <person name="Shan W."/>
            <person name="Tripathy S."/>
            <person name="Grunwald N."/>
            <person name="Machado M."/>
            <person name="Johnson C.S."/>
            <person name="Walker B."/>
            <person name="Young S.K."/>
            <person name="Zeng Q."/>
            <person name="Gargeya S."/>
            <person name="Fitzgerald M."/>
            <person name="Haas B."/>
            <person name="Abouelleil A."/>
            <person name="Allen A.W."/>
            <person name="Alvarado L."/>
            <person name="Arachchi H.M."/>
            <person name="Berlin A.M."/>
            <person name="Chapman S.B."/>
            <person name="Gainer-Dewar J."/>
            <person name="Goldberg J."/>
            <person name="Griggs A."/>
            <person name="Gujja S."/>
            <person name="Hansen M."/>
            <person name="Howarth C."/>
            <person name="Imamovic A."/>
            <person name="Ireland A."/>
            <person name="Larimer J."/>
            <person name="McCowan C."/>
            <person name="Murphy C."/>
            <person name="Pearson M."/>
            <person name="Poon T.W."/>
            <person name="Priest M."/>
            <person name="Roberts A."/>
            <person name="Saif S."/>
            <person name="Shea T."/>
            <person name="Sisk P."/>
            <person name="Sykes S."/>
            <person name="Wortman J."/>
            <person name="Nusbaum C."/>
            <person name="Birren B."/>
        </authorList>
    </citation>
    <scope>NUCLEOTIDE SEQUENCE [LARGE SCALE GENOMIC DNA]</scope>
    <source>
        <strain evidence="2 3">CJ01A1</strain>
    </source>
</reference>
<gene>
    <name evidence="2" type="ORF">F441_14865</name>
</gene>
<sequence length="606" mass="67050">LGDRPFACTFLGNNKTVCTWYALLKPDSLETTGYAYGKTVSDAEHSQVGVERVSSGRWKDLGVCTTKKEIAGVGFSTVTEEGAMSGIGTYVGGAVCIARVPKGKPKVWDYGIVVGYSWKDGRGTLQVTFSDDTSELDFREDEIHDLALETYALRPCQMSQAARRSVATVLKKLSMTPVDESQDIPLYDVVVVPNVLITSVEKANEVMRSEQQPAGNLEEENIEQLGDSDDDLLPSGDPQHDLSSKMNEIGKRARDTEALQPSSEARLLVLRRRLGDDPEMIREIDQVIAFCQANLAKGSPSTLVKAASSDPKSQFRPSQQQTTVHNYLVNVTRKKNDVLPHPAASRGFYGLDFEYCGLSVMHFAPMDVEEEREFLCLHDMTDFLGKNLLPAPSKAKDVADIITALVLVSILVAEVYNTLVIDLLDAARRLLLSLRKIKSMRGSEAVPELTAWIDDRFECFRSCLARGDHEEAAHIKNHFQFNHESYARVVHRVTSLQVSAALKTSTPKQPPPKHRRSGQHFNEKARGKRPAKTIPIPPSAVIAALPVRRGKRLCIKCPGEGHSCTYDYRGHFVPAKLPSVVAKFIDKAYRGLRASQSVEEKEDPSL</sequence>
<evidence type="ECO:0000313" key="3">
    <source>
        <dbReference type="Proteomes" id="UP000018958"/>
    </source>
</evidence>
<accession>W2WI36</accession>
<dbReference type="Proteomes" id="UP000018958">
    <property type="component" value="Unassembled WGS sequence"/>
</dbReference>
<organism evidence="2 3">
    <name type="scientific">Phytophthora nicotianae CJ01A1</name>
    <dbReference type="NCBI Taxonomy" id="1317063"/>
    <lineage>
        <taxon>Eukaryota</taxon>
        <taxon>Sar</taxon>
        <taxon>Stramenopiles</taxon>
        <taxon>Oomycota</taxon>
        <taxon>Peronosporomycetes</taxon>
        <taxon>Peronosporales</taxon>
        <taxon>Peronosporaceae</taxon>
        <taxon>Phytophthora</taxon>
    </lineage>
</organism>
<evidence type="ECO:0000256" key="1">
    <source>
        <dbReference type="SAM" id="MobiDB-lite"/>
    </source>
</evidence>
<feature type="region of interest" description="Disordered" evidence="1">
    <location>
        <begin position="501"/>
        <end position="533"/>
    </location>
</feature>
<name>W2WI36_PHYNI</name>
<dbReference type="AlphaFoldDB" id="W2WI36"/>
<evidence type="ECO:0000313" key="2">
    <source>
        <dbReference type="EMBL" id="ETP09254.1"/>
    </source>
</evidence>
<dbReference type="EMBL" id="ANIX01002994">
    <property type="protein sequence ID" value="ETP09254.1"/>
    <property type="molecule type" value="Genomic_DNA"/>
</dbReference>
<comment type="caution">
    <text evidence="2">The sequence shown here is derived from an EMBL/GenBank/DDBJ whole genome shotgun (WGS) entry which is preliminary data.</text>
</comment>
<proteinExistence type="predicted"/>
<protein>
    <submittedName>
        <fullName evidence="2">Uncharacterized protein</fullName>
    </submittedName>
</protein>
<feature type="non-terminal residue" evidence="2">
    <location>
        <position position="1"/>
    </location>
</feature>
<dbReference type="OrthoDB" id="128729at2759"/>